<gene>
    <name evidence="3" type="ORF">GS397_27580</name>
</gene>
<keyword evidence="2" id="KW-1133">Transmembrane helix</keyword>
<sequence>MKRGKEPPNAVSALRRWRDRQRHDRAAEAERRAVAAREAEAARKSSLRRAQAVERQAEQKAEAISKAASELTRQESYFSGRKDEAEARRILGMVSCSLAAFAAIGFIGPALTIYHLSHHPIPRDENALLIGLSLLAVFLIAFVALYGWFAFWFQPWRERKRDAADAAQQLDQIANKRQALEDGAFTVIKSRRPFGGPYEVRFNDHKA</sequence>
<dbReference type="Proteomes" id="UP000464086">
    <property type="component" value="Plasmid unnamed4"/>
</dbReference>
<feature type="region of interest" description="Disordered" evidence="1">
    <location>
        <begin position="1"/>
        <end position="52"/>
    </location>
</feature>
<keyword evidence="2" id="KW-0472">Membrane</keyword>
<keyword evidence="3" id="KW-0614">Plasmid</keyword>
<feature type="transmembrane region" description="Helical" evidence="2">
    <location>
        <begin position="128"/>
        <end position="153"/>
    </location>
</feature>
<reference evidence="3 4" key="1">
    <citation type="submission" date="2019-12" db="EMBL/GenBank/DDBJ databases">
        <title>Functional and genomic insights into the Sphingobium yanoikuyae YC-JY1, a bacterium efficiently degrading bisphenol A.</title>
        <authorList>
            <person name="Jia Y."/>
            <person name="Li X."/>
            <person name="Wang J."/>
            <person name="Eltoukhy A."/>
            <person name="Lamraoui I."/>
            <person name="Yan Y."/>
        </authorList>
    </citation>
    <scope>NUCLEOTIDE SEQUENCE [LARGE SCALE GENOMIC DNA]</scope>
    <source>
        <strain evidence="3 4">YC-JY1</strain>
        <plasmid evidence="3 4">unnamed4</plasmid>
    </source>
</reference>
<organism evidence="3 4">
    <name type="scientific">Sphingobium yanoikuyae</name>
    <name type="common">Sphingomonas yanoikuyae</name>
    <dbReference type="NCBI Taxonomy" id="13690"/>
    <lineage>
        <taxon>Bacteria</taxon>
        <taxon>Pseudomonadati</taxon>
        <taxon>Pseudomonadota</taxon>
        <taxon>Alphaproteobacteria</taxon>
        <taxon>Sphingomonadales</taxon>
        <taxon>Sphingomonadaceae</taxon>
        <taxon>Sphingobium</taxon>
    </lineage>
</organism>
<proteinExistence type="predicted"/>
<evidence type="ECO:0000256" key="1">
    <source>
        <dbReference type="SAM" id="MobiDB-lite"/>
    </source>
</evidence>
<evidence type="ECO:0000256" key="2">
    <source>
        <dbReference type="SAM" id="Phobius"/>
    </source>
</evidence>
<dbReference type="EMBL" id="CP047222">
    <property type="protein sequence ID" value="QHD70865.1"/>
    <property type="molecule type" value="Genomic_DNA"/>
</dbReference>
<feature type="compositionally biased region" description="Basic and acidic residues" evidence="1">
    <location>
        <begin position="21"/>
        <end position="43"/>
    </location>
</feature>
<evidence type="ECO:0000313" key="4">
    <source>
        <dbReference type="Proteomes" id="UP000464086"/>
    </source>
</evidence>
<dbReference type="RefSeq" id="WP_092960331.1">
    <property type="nucleotide sequence ID" value="NZ_CP047222.1"/>
</dbReference>
<dbReference type="AlphaFoldDB" id="A0A6P1GQK1"/>
<geneLocation type="plasmid" evidence="3">
    <name>unnamed4</name>
</geneLocation>
<keyword evidence="2" id="KW-0812">Transmembrane</keyword>
<protein>
    <submittedName>
        <fullName evidence="3">Uncharacterized protein</fullName>
    </submittedName>
</protein>
<accession>A0A6P1GQK1</accession>
<name>A0A6P1GQK1_SPHYA</name>
<evidence type="ECO:0000313" key="3">
    <source>
        <dbReference type="EMBL" id="QHD70865.1"/>
    </source>
</evidence>
<feature type="transmembrane region" description="Helical" evidence="2">
    <location>
        <begin position="90"/>
        <end position="116"/>
    </location>
</feature>